<feature type="domain" description="RanBD1" evidence="9">
    <location>
        <begin position="1138"/>
        <end position="1287"/>
    </location>
</feature>
<evidence type="ECO:0000256" key="5">
    <source>
        <dbReference type="ARBA" id="ARBA00023010"/>
    </source>
</evidence>
<feature type="compositionally biased region" description="Polar residues" evidence="8">
    <location>
        <begin position="128"/>
        <end position="149"/>
    </location>
</feature>
<keyword evidence="5" id="KW-0811">Translocation</keyword>
<feature type="compositionally biased region" description="Polar residues" evidence="8">
    <location>
        <begin position="1081"/>
        <end position="1094"/>
    </location>
</feature>
<feature type="region of interest" description="Disordered" evidence="8">
    <location>
        <begin position="893"/>
        <end position="1098"/>
    </location>
</feature>
<comment type="subcellular location">
    <subcellularLocation>
        <location evidence="1">Nucleus</location>
        <location evidence="1">Nuclear pore complex</location>
    </subcellularLocation>
</comment>
<dbReference type="Proteomes" id="UP001274830">
    <property type="component" value="Unassembled WGS sequence"/>
</dbReference>
<dbReference type="GO" id="GO:0005643">
    <property type="term" value="C:nuclear pore"/>
    <property type="evidence" value="ECO:0007669"/>
    <property type="project" value="UniProtKB-SubCell"/>
</dbReference>
<protein>
    <recommendedName>
        <fullName evidence="9">RanBD1 domain-containing protein</fullName>
    </recommendedName>
</protein>
<dbReference type="InterPro" id="IPR011993">
    <property type="entry name" value="PH-like_dom_sf"/>
</dbReference>
<keyword evidence="2" id="KW-0813">Transport</keyword>
<evidence type="ECO:0000313" key="11">
    <source>
        <dbReference type="Proteomes" id="UP001274830"/>
    </source>
</evidence>
<evidence type="ECO:0000256" key="6">
    <source>
        <dbReference type="ARBA" id="ARBA00023132"/>
    </source>
</evidence>
<proteinExistence type="predicted"/>
<evidence type="ECO:0000256" key="4">
    <source>
        <dbReference type="ARBA" id="ARBA00022927"/>
    </source>
</evidence>
<evidence type="ECO:0000313" key="10">
    <source>
        <dbReference type="EMBL" id="KAK3674217.1"/>
    </source>
</evidence>
<name>A0AAE0WM35_9PEZI</name>
<feature type="compositionally biased region" description="Basic and acidic residues" evidence="8">
    <location>
        <begin position="385"/>
        <end position="396"/>
    </location>
</feature>
<feature type="compositionally biased region" description="Low complexity" evidence="8">
    <location>
        <begin position="988"/>
        <end position="998"/>
    </location>
</feature>
<feature type="region of interest" description="Disordered" evidence="8">
    <location>
        <begin position="1"/>
        <end position="590"/>
    </location>
</feature>
<dbReference type="InterPro" id="IPR053074">
    <property type="entry name" value="NPC_Nucleoporin"/>
</dbReference>
<feature type="compositionally biased region" description="Polar residues" evidence="8">
    <location>
        <begin position="999"/>
        <end position="1015"/>
    </location>
</feature>
<gene>
    <name evidence="10" type="ORF">LTR78_006064</name>
</gene>
<feature type="compositionally biased region" description="Basic and acidic residues" evidence="8">
    <location>
        <begin position="534"/>
        <end position="544"/>
    </location>
</feature>
<evidence type="ECO:0000256" key="2">
    <source>
        <dbReference type="ARBA" id="ARBA00022448"/>
    </source>
</evidence>
<feature type="compositionally biased region" description="Polar residues" evidence="8">
    <location>
        <begin position="159"/>
        <end position="238"/>
    </location>
</feature>
<feature type="compositionally biased region" description="Low complexity" evidence="8">
    <location>
        <begin position="302"/>
        <end position="312"/>
    </location>
</feature>
<feature type="compositionally biased region" description="Low complexity" evidence="8">
    <location>
        <begin position="683"/>
        <end position="698"/>
    </location>
</feature>
<keyword evidence="3" id="KW-0509">mRNA transport</keyword>
<dbReference type="InterPro" id="IPR000156">
    <property type="entry name" value="Ran_bind_dom"/>
</dbReference>
<dbReference type="Pfam" id="PF00638">
    <property type="entry name" value="Ran_BP1"/>
    <property type="match status" value="1"/>
</dbReference>
<feature type="compositionally biased region" description="Low complexity" evidence="8">
    <location>
        <begin position="946"/>
        <end position="965"/>
    </location>
</feature>
<reference evidence="10" key="1">
    <citation type="submission" date="2023-07" db="EMBL/GenBank/DDBJ databases">
        <title>Black Yeasts Isolated from many extreme environments.</title>
        <authorList>
            <person name="Coleine C."/>
            <person name="Stajich J.E."/>
            <person name="Selbmann L."/>
        </authorList>
    </citation>
    <scope>NUCLEOTIDE SEQUENCE</scope>
    <source>
        <strain evidence="10">CCFEE 5485</strain>
    </source>
</reference>
<keyword evidence="7" id="KW-0539">Nucleus</keyword>
<evidence type="ECO:0000256" key="3">
    <source>
        <dbReference type="ARBA" id="ARBA00022816"/>
    </source>
</evidence>
<dbReference type="InterPro" id="IPR015007">
    <property type="entry name" value="NUP2/50/61"/>
</dbReference>
<feature type="compositionally biased region" description="Basic and acidic residues" evidence="8">
    <location>
        <begin position="893"/>
        <end position="903"/>
    </location>
</feature>
<dbReference type="PROSITE" id="PS50196">
    <property type="entry name" value="RANBD1"/>
    <property type="match status" value="1"/>
</dbReference>
<feature type="compositionally biased region" description="Low complexity" evidence="8">
    <location>
        <begin position="242"/>
        <end position="253"/>
    </location>
</feature>
<dbReference type="GO" id="GO:0051028">
    <property type="term" value="P:mRNA transport"/>
    <property type="evidence" value="ECO:0007669"/>
    <property type="project" value="UniProtKB-KW"/>
</dbReference>
<feature type="compositionally biased region" description="Polar residues" evidence="8">
    <location>
        <begin position="437"/>
        <end position="474"/>
    </location>
</feature>
<feature type="compositionally biased region" description="Polar residues" evidence="8">
    <location>
        <begin position="1114"/>
        <end position="1124"/>
    </location>
</feature>
<feature type="compositionally biased region" description="Polar residues" evidence="8">
    <location>
        <begin position="254"/>
        <end position="263"/>
    </location>
</feature>
<keyword evidence="11" id="KW-1185">Reference proteome</keyword>
<dbReference type="Gene3D" id="2.30.29.30">
    <property type="entry name" value="Pleckstrin-homology domain (PH domain)/Phosphotyrosine-binding domain (PTB)"/>
    <property type="match status" value="1"/>
</dbReference>
<evidence type="ECO:0000256" key="8">
    <source>
        <dbReference type="SAM" id="MobiDB-lite"/>
    </source>
</evidence>
<feature type="compositionally biased region" description="Basic and acidic residues" evidence="8">
    <location>
        <begin position="913"/>
        <end position="935"/>
    </location>
</feature>
<feature type="compositionally biased region" description="Polar residues" evidence="8">
    <location>
        <begin position="330"/>
        <end position="352"/>
    </location>
</feature>
<dbReference type="GO" id="GO:0015031">
    <property type="term" value="P:protein transport"/>
    <property type="evidence" value="ECO:0007669"/>
    <property type="project" value="UniProtKB-KW"/>
</dbReference>
<evidence type="ECO:0000256" key="1">
    <source>
        <dbReference type="ARBA" id="ARBA00004567"/>
    </source>
</evidence>
<feature type="compositionally biased region" description="Basic and acidic residues" evidence="8">
    <location>
        <begin position="1"/>
        <end position="16"/>
    </location>
</feature>
<keyword evidence="4" id="KW-0653">Protein transport</keyword>
<feature type="compositionally biased region" description="Low complexity" evidence="8">
    <location>
        <begin position="1059"/>
        <end position="1070"/>
    </location>
</feature>
<dbReference type="EMBL" id="JAUTXT010000021">
    <property type="protein sequence ID" value="KAK3674217.1"/>
    <property type="molecule type" value="Genomic_DNA"/>
</dbReference>
<accession>A0AAE0WM35</accession>
<feature type="compositionally biased region" description="Polar residues" evidence="8">
    <location>
        <begin position="505"/>
        <end position="519"/>
    </location>
</feature>
<organism evidence="10 11">
    <name type="scientific">Recurvomyces mirabilis</name>
    <dbReference type="NCBI Taxonomy" id="574656"/>
    <lineage>
        <taxon>Eukaryota</taxon>
        <taxon>Fungi</taxon>
        <taxon>Dikarya</taxon>
        <taxon>Ascomycota</taxon>
        <taxon>Pezizomycotina</taxon>
        <taxon>Dothideomycetes</taxon>
        <taxon>Dothideomycetidae</taxon>
        <taxon>Mycosphaerellales</taxon>
        <taxon>Teratosphaeriaceae</taxon>
        <taxon>Recurvomyces</taxon>
    </lineage>
</organism>
<feature type="compositionally biased region" description="Low complexity" evidence="8">
    <location>
        <begin position="52"/>
        <end position="86"/>
    </location>
</feature>
<dbReference type="PANTHER" id="PTHR38697:SF1">
    <property type="entry name" value="NUCLEAR PORE COMPLEX PROTEIN SIMILAR TO S. CEREVISIAE NUP2 (EUROFUNG)"/>
    <property type="match status" value="1"/>
</dbReference>
<evidence type="ECO:0000259" key="9">
    <source>
        <dbReference type="PROSITE" id="PS50196"/>
    </source>
</evidence>
<feature type="region of interest" description="Disordered" evidence="8">
    <location>
        <begin position="657"/>
        <end position="764"/>
    </location>
</feature>
<feature type="compositionally biased region" description="Polar residues" evidence="8">
    <location>
        <begin position="819"/>
        <end position="830"/>
    </location>
</feature>
<sequence length="1287" mass="133974">MSKRGMDSQGGEERYGAMEGQGNDAGVEKPQAATAAQLARRKILNAKGRGTPRGARAGSPAVAGPPAANPFQQQSFQAFQPQQSSFEFNVPGSTPAPTFGAAPQQHGGMFGAQPKNTPSFGGFGNGQANGTPAQSFGSNASAQLQTNGFAPSASFAGFGQSQNTTTTPASSFTFGQTPSQSQEQPKSNPFATPASNAFANLGTQQPQQNGTSFGQSQQEATSQPSAPIFNFGQSQTPAEKSATAGLFGATTAASQPNGTTPAPASTGLFGSQPAAAPATTPGESIFSGLNSTSSTLKPNMFSSQQPSRSPSPFGEPQQNGTETPKPATNPFANFSSQPKTNGEQTSQPSTSFFAAPKDAQANGVSTPMPATPFAGFNFGQAKQQEVNRSDKEEGAAQKKPVFSFGQTPSKPEQTSKASMFGSQTPSQAPATSPFKFNASQQEDTSMVTPGNTPQKPSFQPPNSFNTAAGQSEASTSHHEPDQSSRISNAGNSIFDRISRDPPPVNQTAFSFSTPGGSTSVEREDLTSSVTGKSLFDHISSRDPKPQSQQSANAPPISFGQADNSTTFSHKDVQGSAMSAQPASTRAEPQLSQPARALFYASSSTSTVSADRKKLKLLNEGLVSHLKTQDPNKDWTVLFQYYIQQAANVMGSEAVRMPTAATQPSAPKSFMPPPPASIQHTSMQPKAPTTPSQPSASSTGSFGIMQHPPPGQRASATKTPSASNIFSQAAQPPATAPVNRKRSADGDITAPATEQRAKPDVSYTKLPETASNTAKLFASTLDKQKAPASASNLTTNGGASNTFKPSTAFSFGASTLARNAGGSTETPATSFKPTPAAVPVKPVEDPKTPAFGFKPPAPAGTSMTNGGFKPLFAAPPAAGASSFLSAFGKKADASLEEAKRKRMDEDYDSDEDDKASWEAKDKAEQEAKRRKIEEAAKSASGFKVPTAGSSASSAPFAFNVPAAVDASTQHDESSNPNAGKSMFDRLSPADKTPAPAATPSLFSASISKPTSMNNLFSPKPGLSSGFKFGAPTPAKDAATAEKEQGTGDKAWTPNTPIKFSSTSTAIESTTPAAPPPAFSNLFGASNKTPAQNSETGKLAPPALGFTFGAPKGVSTDVSRATTPGVTTDGEASVAGDNPEGEPSEQQIDQQVEDMTALMPAERADEDVLFEASMAKAQKVDQKQDDNGNNVTAYVDRGKGPLYILKNKSTGKIRMLMKIPPLGRLAMNFSPIPGMNYTCAPGRKIVLATFLDHFDNNKERAGRPSSWSIQVREPKDAQEIARILTEAVQ</sequence>
<feature type="region of interest" description="Disordered" evidence="8">
    <location>
        <begin position="819"/>
        <end position="854"/>
    </location>
</feature>
<evidence type="ECO:0000256" key="7">
    <source>
        <dbReference type="ARBA" id="ARBA00023242"/>
    </source>
</evidence>
<feature type="compositionally biased region" description="Polar residues" evidence="8">
    <location>
        <begin position="404"/>
        <end position="430"/>
    </location>
</feature>
<feature type="compositionally biased region" description="Polar residues" evidence="8">
    <location>
        <begin position="287"/>
        <end position="301"/>
    </location>
</feature>
<feature type="region of interest" description="Disordered" evidence="8">
    <location>
        <begin position="1113"/>
        <end position="1145"/>
    </location>
</feature>
<dbReference type="SUPFAM" id="SSF50729">
    <property type="entry name" value="PH domain-like"/>
    <property type="match status" value="1"/>
</dbReference>
<keyword evidence="6" id="KW-0906">Nuclear pore complex</keyword>
<comment type="caution">
    <text evidence="10">The sequence shown here is derived from an EMBL/GenBank/DDBJ whole genome shotgun (WGS) entry which is preliminary data.</text>
</comment>
<dbReference type="PANTHER" id="PTHR38697">
    <property type="entry name" value="NUCLEAR PORE COMPLEX PROTEIN SIMILAR TO S. CEREVISIAE NUP2 (EUROFUNG)"/>
    <property type="match status" value="1"/>
</dbReference>
<feature type="compositionally biased region" description="Polar residues" evidence="8">
    <location>
        <begin position="713"/>
        <end position="729"/>
    </location>
</feature>
<feature type="compositionally biased region" description="Low complexity" evidence="8">
    <location>
        <begin position="831"/>
        <end position="840"/>
    </location>
</feature>
<dbReference type="Pfam" id="PF08911">
    <property type="entry name" value="NUP50"/>
    <property type="match status" value="1"/>
</dbReference>